<proteinExistence type="inferred from homology"/>
<organism evidence="4 5">
    <name type="scientific">Raphanus sativus</name>
    <name type="common">Radish</name>
    <name type="synonym">Raphanus raphanistrum var. sativus</name>
    <dbReference type="NCBI Taxonomy" id="3726"/>
    <lineage>
        <taxon>Eukaryota</taxon>
        <taxon>Viridiplantae</taxon>
        <taxon>Streptophyta</taxon>
        <taxon>Embryophyta</taxon>
        <taxon>Tracheophyta</taxon>
        <taxon>Spermatophyta</taxon>
        <taxon>Magnoliopsida</taxon>
        <taxon>eudicotyledons</taxon>
        <taxon>Gunneridae</taxon>
        <taxon>Pentapetalae</taxon>
        <taxon>rosids</taxon>
        <taxon>malvids</taxon>
        <taxon>Brassicales</taxon>
        <taxon>Brassicaceae</taxon>
        <taxon>Brassiceae</taxon>
        <taxon>Raphanus</taxon>
    </lineage>
</organism>
<dbReference type="PANTHER" id="PTHR47293">
    <property type="entry name" value="JACALIN-RELATED LECTIN 3"/>
    <property type="match status" value="1"/>
</dbReference>
<dbReference type="Pfam" id="PF01419">
    <property type="entry name" value="Jacalin"/>
    <property type="match status" value="1"/>
</dbReference>
<protein>
    <submittedName>
        <fullName evidence="5">Jacalin-related lectin 24-like</fullName>
    </submittedName>
</protein>
<gene>
    <name evidence="5" type="primary">LOC108851065</name>
</gene>
<evidence type="ECO:0000259" key="3">
    <source>
        <dbReference type="PROSITE" id="PS51752"/>
    </source>
</evidence>
<dbReference type="KEGG" id="rsz:108851065"/>
<dbReference type="InterPro" id="IPR036404">
    <property type="entry name" value="Jacalin-like_lectin_dom_sf"/>
</dbReference>
<evidence type="ECO:0000313" key="5">
    <source>
        <dbReference type="RefSeq" id="XP_018479994.1"/>
    </source>
</evidence>
<dbReference type="GeneID" id="108851065"/>
<dbReference type="OrthoDB" id="581739at2759"/>
<evidence type="ECO:0000256" key="1">
    <source>
        <dbReference type="ARBA" id="ARBA00006568"/>
    </source>
</evidence>
<keyword evidence="4" id="KW-1185">Reference proteome</keyword>
<dbReference type="AlphaFoldDB" id="A0A6J0N675"/>
<reference evidence="4" key="1">
    <citation type="journal article" date="2019" name="Database">
        <title>The radish genome database (RadishGD): an integrated information resource for radish genomics.</title>
        <authorList>
            <person name="Yu H.J."/>
            <person name="Baek S."/>
            <person name="Lee Y.J."/>
            <person name="Cho A."/>
            <person name="Mun J.H."/>
        </authorList>
    </citation>
    <scope>NUCLEOTIDE SEQUENCE [LARGE SCALE GENOMIC DNA]</scope>
    <source>
        <strain evidence="4">cv. WK10039</strain>
    </source>
</reference>
<name>A0A6J0N675_RAPSA</name>
<sequence>MARMRMGPLGYMHKSRTGTEWDETGRTAISLIIVSFDNCSVTSIQFGFVENGKLVMSKTYGASGFSKRVIRLNHETEFVTGISGEIASGSGISSLTFHTNLREHEAFHLKIDAGEKAFHPWKRVFYSGIVDRREFEGFFGFYDEYRLLTINFFVTHILSDVKTIKNEK</sequence>
<reference evidence="5" key="2">
    <citation type="submission" date="2025-08" db="UniProtKB">
        <authorList>
            <consortium name="RefSeq"/>
        </authorList>
    </citation>
    <scope>IDENTIFICATION</scope>
    <source>
        <tissue evidence="5">Leaf</tissue>
    </source>
</reference>
<accession>A0A6J0N675</accession>
<dbReference type="GO" id="GO:0030246">
    <property type="term" value="F:carbohydrate binding"/>
    <property type="evidence" value="ECO:0007669"/>
    <property type="project" value="UniProtKB-KW"/>
</dbReference>
<keyword evidence="2" id="KW-0430">Lectin</keyword>
<dbReference type="RefSeq" id="XP_018479994.1">
    <property type="nucleotide sequence ID" value="XM_018624492.2"/>
</dbReference>
<evidence type="ECO:0000256" key="2">
    <source>
        <dbReference type="ARBA" id="ARBA00022734"/>
    </source>
</evidence>
<dbReference type="SUPFAM" id="SSF51101">
    <property type="entry name" value="Mannose-binding lectins"/>
    <property type="match status" value="1"/>
</dbReference>
<dbReference type="Proteomes" id="UP000504610">
    <property type="component" value="Chromosome 4"/>
</dbReference>
<dbReference type="SMART" id="SM00915">
    <property type="entry name" value="Jacalin"/>
    <property type="match status" value="1"/>
</dbReference>
<dbReference type="PANTHER" id="PTHR47293:SF45">
    <property type="entry name" value="JACALIN-TYPE LECTIN DOMAIN-CONTAINING PROTEIN"/>
    <property type="match status" value="1"/>
</dbReference>
<comment type="similarity">
    <text evidence="1">Belongs to the jacalin lectin family.</text>
</comment>
<dbReference type="InterPro" id="IPR001229">
    <property type="entry name" value="Jacalin-like_lectin_dom"/>
</dbReference>
<evidence type="ECO:0000313" key="4">
    <source>
        <dbReference type="Proteomes" id="UP000504610"/>
    </source>
</evidence>
<dbReference type="Gene3D" id="2.100.10.30">
    <property type="entry name" value="Jacalin-like lectin domain"/>
    <property type="match status" value="1"/>
</dbReference>
<dbReference type="PROSITE" id="PS51752">
    <property type="entry name" value="JACALIN_LECTIN"/>
    <property type="match status" value="1"/>
</dbReference>
<feature type="domain" description="Jacalin-type lectin" evidence="3">
    <location>
        <begin position="3"/>
        <end position="156"/>
    </location>
</feature>